<evidence type="ECO:0000259" key="3">
    <source>
        <dbReference type="Pfam" id="PF00144"/>
    </source>
</evidence>
<comment type="caution">
    <text evidence="4">The sequence shown here is derived from an EMBL/GenBank/DDBJ whole genome shotgun (WGS) entry which is preliminary data.</text>
</comment>
<dbReference type="Proteomes" id="UP001337655">
    <property type="component" value="Unassembled WGS sequence"/>
</dbReference>
<evidence type="ECO:0000256" key="1">
    <source>
        <dbReference type="ARBA" id="ARBA00009009"/>
    </source>
</evidence>
<dbReference type="Gene3D" id="3.40.710.10">
    <property type="entry name" value="DD-peptidase/beta-lactamase superfamily"/>
    <property type="match status" value="1"/>
</dbReference>
<keyword evidence="5" id="KW-1185">Reference proteome</keyword>
<protein>
    <recommendedName>
        <fullName evidence="3">Beta-lactamase-related domain-containing protein</fullName>
    </recommendedName>
</protein>
<dbReference type="InterPro" id="IPR012338">
    <property type="entry name" value="Beta-lactam/transpept-like"/>
</dbReference>
<dbReference type="AlphaFoldDB" id="A0AAV9PBC6"/>
<dbReference type="PANTHER" id="PTHR43283">
    <property type="entry name" value="BETA-LACTAMASE-RELATED"/>
    <property type="match status" value="1"/>
</dbReference>
<reference evidence="4 5" key="1">
    <citation type="submission" date="2023-08" db="EMBL/GenBank/DDBJ databases">
        <title>Black Yeasts Isolated from many extreme environments.</title>
        <authorList>
            <person name="Coleine C."/>
            <person name="Stajich J.E."/>
            <person name="Selbmann L."/>
        </authorList>
    </citation>
    <scope>NUCLEOTIDE SEQUENCE [LARGE SCALE GENOMIC DNA]</scope>
    <source>
        <strain evidence="4 5">CCFEE 5935</strain>
    </source>
</reference>
<keyword evidence="2" id="KW-0378">Hydrolase</keyword>
<dbReference type="InterPro" id="IPR050789">
    <property type="entry name" value="Diverse_Enzym_Activities"/>
</dbReference>
<dbReference type="EMBL" id="JAVRRT010000007">
    <property type="protein sequence ID" value="KAK5170353.1"/>
    <property type="molecule type" value="Genomic_DNA"/>
</dbReference>
<name>A0AAV9PBC6_9PEZI</name>
<feature type="domain" description="Beta-lactamase-related" evidence="3">
    <location>
        <begin position="8"/>
        <end position="373"/>
    </location>
</feature>
<sequence length="396" mass="43384">MVMGQLENLLENAVRDGKVPHAVVYATSRDGSFTYHHASGYNIVGKDEKVSEDACFMLASQTKLMTTISALQVVEKGLIGLDDDVAGVLPEVAEQKILTGWDERDEPILVERKGVITLRHLLTHTSGLCYDAAHPDLIKFQHKRGHALNTGDTIPERFGGHPLVFEPGTNWIYSSGIDWAGKLVERLTDRSLEQHMQTNLWVPLGITGITFWPFESEELRDTVPALTVRTPEGELVLNDAPTINTGSKDCFGGHGAYARMSDYLKILHCLLANDGRILRPATVEEMFTPQLSPGAKAGLQSFRQGPYAAMLIGENDPSIDADWGLGGMLFMEDDEGRRKKGTLSWGGMVNTFWLVDREAGVTLTFGTQVLPPGDKGVTEVITGVERGVYGMAGVEF</sequence>
<evidence type="ECO:0000313" key="4">
    <source>
        <dbReference type="EMBL" id="KAK5170353.1"/>
    </source>
</evidence>
<gene>
    <name evidence="4" type="ORF">LTR77_004940</name>
</gene>
<accession>A0AAV9PBC6</accession>
<comment type="similarity">
    <text evidence="1">Belongs to the class-A beta-lactamase family.</text>
</comment>
<dbReference type="Pfam" id="PF00144">
    <property type="entry name" value="Beta-lactamase"/>
    <property type="match status" value="1"/>
</dbReference>
<dbReference type="GeneID" id="89926284"/>
<organism evidence="4 5">
    <name type="scientific">Saxophila tyrrhenica</name>
    <dbReference type="NCBI Taxonomy" id="1690608"/>
    <lineage>
        <taxon>Eukaryota</taxon>
        <taxon>Fungi</taxon>
        <taxon>Dikarya</taxon>
        <taxon>Ascomycota</taxon>
        <taxon>Pezizomycotina</taxon>
        <taxon>Dothideomycetes</taxon>
        <taxon>Dothideomycetidae</taxon>
        <taxon>Mycosphaerellales</taxon>
        <taxon>Extremaceae</taxon>
        <taxon>Saxophila</taxon>
    </lineage>
</organism>
<dbReference type="GO" id="GO:0016787">
    <property type="term" value="F:hydrolase activity"/>
    <property type="evidence" value="ECO:0007669"/>
    <property type="project" value="UniProtKB-KW"/>
</dbReference>
<dbReference type="SUPFAM" id="SSF56601">
    <property type="entry name" value="beta-lactamase/transpeptidase-like"/>
    <property type="match status" value="1"/>
</dbReference>
<evidence type="ECO:0000313" key="5">
    <source>
        <dbReference type="Proteomes" id="UP001337655"/>
    </source>
</evidence>
<dbReference type="PANTHER" id="PTHR43283:SF17">
    <property type="entry name" value="(LOVD), PUTATIVE (AFU_ORTHOLOGUE AFUA_5G00920)-RELATED"/>
    <property type="match status" value="1"/>
</dbReference>
<dbReference type="RefSeq" id="XP_064659551.1">
    <property type="nucleotide sequence ID" value="XM_064802190.1"/>
</dbReference>
<evidence type="ECO:0000256" key="2">
    <source>
        <dbReference type="ARBA" id="ARBA00022801"/>
    </source>
</evidence>
<dbReference type="InterPro" id="IPR001466">
    <property type="entry name" value="Beta-lactam-related"/>
</dbReference>
<proteinExistence type="inferred from homology"/>